<dbReference type="EMBL" id="BAABIK010000019">
    <property type="protein sequence ID" value="GAA4948064.1"/>
    <property type="molecule type" value="Genomic_DNA"/>
</dbReference>
<protein>
    <submittedName>
        <fullName evidence="5">CBS domain-containing protein</fullName>
    </submittedName>
</protein>
<dbReference type="Pfam" id="PF00571">
    <property type="entry name" value="CBS"/>
    <property type="match status" value="2"/>
</dbReference>
<dbReference type="Proteomes" id="UP001499993">
    <property type="component" value="Unassembled WGS sequence"/>
</dbReference>
<dbReference type="Gene3D" id="3.30.1340.30">
    <property type="match status" value="1"/>
</dbReference>
<proteinExistence type="predicted"/>
<evidence type="ECO:0000259" key="4">
    <source>
        <dbReference type="PROSITE" id="PS51371"/>
    </source>
</evidence>
<accession>A0ABP9GM88</accession>
<evidence type="ECO:0000313" key="5">
    <source>
        <dbReference type="EMBL" id="GAA4948064.1"/>
    </source>
</evidence>
<evidence type="ECO:0000259" key="3">
    <source>
        <dbReference type="PROSITE" id="PS50914"/>
    </source>
</evidence>
<dbReference type="PROSITE" id="PS50914">
    <property type="entry name" value="BON"/>
    <property type="match status" value="1"/>
</dbReference>
<dbReference type="InterPro" id="IPR007055">
    <property type="entry name" value="BON_dom"/>
</dbReference>
<dbReference type="PANTHER" id="PTHR43080:SF29">
    <property type="entry name" value="OS02G0818000 PROTEIN"/>
    <property type="match status" value="1"/>
</dbReference>
<sequence length="240" mass="25296">MDSTVGDVMTTGVATVDERTGYRDIVRALVERRVSALPVLGADGRVVGVVSEEDLLHKEEFTTAGDRRPYRTPARARLRARLSAGGLLTESAEDKAAGSTAADVMTRPAVTIAPTASVVAAARLMERHGVKRLPVVDDGGLLLGIASRRDLLRVFQRADGDIAAAVEREIGATTSAVHGTVAAASVEDGVVTLTGSALHRSTAACLTRMAAGLEGVVSVDNRISWDVDDVLPPYITWRTL</sequence>
<reference evidence="6" key="1">
    <citation type="journal article" date="2019" name="Int. J. Syst. Evol. Microbiol.">
        <title>The Global Catalogue of Microorganisms (GCM) 10K type strain sequencing project: providing services to taxonomists for standard genome sequencing and annotation.</title>
        <authorList>
            <consortium name="The Broad Institute Genomics Platform"/>
            <consortium name="The Broad Institute Genome Sequencing Center for Infectious Disease"/>
            <person name="Wu L."/>
            <person name="Ma J."/>
        </authorList>
    </citation>
    <scope>NUCLEOTIDE SEQUENCE [LARGE SCALE GENOMIC DNA]</scope>
    <source>
        <strain evidence="6">JCM 18123</strain>
    </source>
</reference>
<dbReference type="InterPro" id="IPR000644">
    <property type="entry name" value="CBS_dom"/>
</dbReference>
<evidence type="ECO:0000313" key="6">
    <source>
        <dbReference type="Proteomes" id="UP001499993"/>
    </source>
</evidence>
<evidence type="ECO:0000256" key="2">
    <source>
        <dbReference type="PROSITE-ProRule" id="PRU00703"/>
    </source>
</evidence>
<keyword evidence="6" id="KW-1185">Reference proteome</keyword>
<dbReference type="InterPro" id="IPR017080">
    <property type="entry name" value="UCP036990_CBS_BON"/>
</dbReference>
<organism evidence="5 6">
    <name type="scientific">Streptomonospora halophila</name>
    <dbReference type="NCBI Taxonomy" id="427369"/>
    <lineage>
        <taxon>Bacteria</taxon>
        <taxon>Bacillati</taxon>
        <taxon>Actinomycetota</taxon>
        <taxon>Actinomycetes</taxon>
        <taxon>Streptosporangiales</taxon>
        <taxon>Nocardiopsidaceae</taxon>
        <taxon>Streptomonospora</taxon>
    </lineage>
</organism>
<evidence type="ECO:0000256" key="1">
    <source>
        <dbReference type="ARBA" id="ARBA00023122"/>
    </source>
</evidence>
<dbReference type="RefSeq" id="WP_345557497.1">
    <property type="nucleotide sequence ID" value="NZ_BAABIK010000019.1"/>
</dbReference>
<feature type="domain" description="CBS" evidence="4">
    <location>
        <begin position="105"/>
        <end position="162"/>
    </location>
</feature>
<dbReference type="PANTHER" id="PTHR43080">
    <property type="entry name" value="CBS DOMAIN-CONTAINING PROTEIN CBSX3, MITOCHONDRIAL"/>
    <property type="match status" value="1"/>
</dbReference>
<gene>
    <name evidence="5" type="ORF">GCM10023224_34940</name>
</gene>
<feature type="domain" description="CBS" evidence="4">
    <location>
        <begin position="9"/>
        <end position="67"/>
    </location>
</feature>
<dbReference type="Gene3D" id="3.10.580.10">
    <property type="entry name" value="CBS-domain"/>
    <property type="match status" value="1"/>
</dbReference>
<comment type="caution">
    <text evidence="5">The sequence shown here is derived from an EMBL/GenBank/DDBJ whole genome shotgun (WGS) entry which is preliminary data.</text>
</comment>
<dbReference type="CDD" id="cd04586">
    <property type="entry name" value="CBS_pair_BON_assoc"/>
    <property type="match status" value="1"/>
</dbReference>
<feature type="domain" description="BON" evidence="3">
    <location>
        <begin position="158"/>
        <end position="227"/>
    </location>
</feature>
<dbReference type="SMART" id="SM00116">
    <property type="entry name" value="CBS"/>
    <property type="match status" value="2"/>
</dbReference>
<dbReference type="InterPro" id="IPR046342">
    <property type="entry name" value="CBS_dom_sf"/>
</dbReference>
<dbReference type="PIRSF" id="PIRSF036990">
    <property type="entry name" value="UCP036990_CBS_BON"/>
    <property type="match status" value="1"/>
</dbReference>
<name>A0ABP9GM88_9ACTN</name>
<dbReference type="Pfam" id="PF04972">
    <property type="entry name" value="BON"/>
    <property type="match status" value="1"/>
</dbReference>
<keyword evidence="1 2" id="KW-0129">CBS domain</keyword>
<dbReference type="InterPro" id="IPR051257">
    <property type="entry name" value="Diverse_CBS-Domain"/>
</dbReference>
<dbReference type="PROSITE" id="PS51371">
    <property type="entry name" value="CBS"/>
    <property type="match status" value="2"/>
</dbReference>
<dbReference type="SUPFAM" id="SSF54631">
    <property type="entry name" value="CBS-domain pair"/>
    <property type="match status" value="1"/>
</dbReference>